<feature type="region of interest" description="Disordered" evidence="1">
    <location>
        <begin position="91"/>
        <end position="137"/>
    </location>
</feature>
<keyword evidence="3" id="KW-1185">Reference proteome</keyword>
<dbReference type="Proteomes" id="UP000000305">
    <property type="component" value="Unassembled WGS sequence"/>
</dbReference>
<sequence length="259" mass="27947">MGRRRKTGDTASKSYRKYPTDITLAKKSFFIRIRRWYAMQTSRLRRPDAVKSRRLPKNHDGAPAATATSPLSKRKVFGGRKWGLPVFRKSSQGKLDPVASSGSHTITTLPVTSSGSNNNSGGSNNRLPAPFRKSQSDKKFKLPARTIGEMGNKESVEFITTGGSGPGPGTAAGDPTKPVMRTSLSMEPTSGTNDEEEVDVELPPPMPLVSTATSVGQQHNNSLDNNSATPLANLHSQLGNMKAVPKCHIQLMLVTGESF</sequence>
<reference evidence="2 3" key="1">
    <citation type="journal article" date="2011" name="Science">
        <title>The ecoresponsive genome of Daphnia pulex.</title>
        <authorList>
            <person name="Colbourne J.K."/>
            <person name="Pfrender M.E."/>
            <person name="Gilbert D."/>
            <person name="Thomas W.K."/>
            <person name="Tucker A."/>
            <person name="Oakley T.H."/>
            <person name="Tokishita S."/>
            <person name="Aerts A."/>
            <person name="Arnold G.J."/>
            <person name="Basu M.K."/>
            <person name="Bauer D.J."/>
            <person name="Caceres C.E."/>
            <person name="Carmel L."/>
            <person name="Casola C."/>
            <person name="Choi J.H."/>
            <person name="Detter J.C."/>
            <person name="Dong Q."/>
            <person name="Dusheyko S."/>
            <person name="Eads B.D."/>
            <person name="Frohlich T."/>
            <person name="Geiler-Samerotte K.A."/>
            <person name="Gerlach D."/>
            <person name="Hatcher P."/>
            <person name="Jogdeo S."/>
            <person name="Krijgsveld J."/>
            <person name="Kriventseva E.V."/>
            <person name="Kultz D."/>
            <person name="Laforsch C."/>
            <person name="Lindquist E."/>
            <person name="Lopez J."/>
            <person name="Manak J.R."/>
            <person name="Muller J."/>
            <person name="Pangilinan J."/>
            <person name="Patwardhan R.P."/>
            <person name="Pitluck S."/>
            <person name="Pritham E.J."/>
            <person name="Rechtsteiner A."/>
            <person name="Rho M."/>
            <person name="Rogozin I.B."/>
            <person name="Sakarya O."/>
            <person name="Salamov A."/>
            <person name="Schaack S."/>
            <person name="Shapiro H."/>
            <person name="Shiga Y."/>
            <person name="Skalitzky C."/>
            <person name="Smith Z."/>
            <person name="Souvorov A."/>
            <person name="Sung W."/>
            <person name="Tang Z."/>
            <person name="Tsuchiya D."/>
            <person name="Tu H."/>
            <person name="Vos H."/>
            <person name="Wang M."/>
            <person name="Wolf Y.I."/>
            <person name="Yamagata H."/>
            <person name="Yamada T."/>
            <person name="Ye Y."/>
            <person name="Shaw J.R."/>
            <person name="Andrews J."/>
            <person name="Crease T.J."/>
            <person name="Tang H."/>
            <person name="Lucas S.M."/>
            <person name="Robertson H.M."/>
            <person name="Bork P."/>
            <person name="Koonin E.V."/>
            <person name="Zdobnov E.M."/>
            <person name="Grigoriev I.V."/>
            <person name="Lynch M."/>
            <person name="Boore J.L."/>
        </authorList>
    </citation>
    <scope>NUCLEOTIDE SEQUENCE [LARGE SCALE GENOMIC DNA]</scope>
</reference>
<feature type="region of interest" description="Disordered" evidence="1">
    <location>
        <begin position="44"/>
        <end position="72"/>
    </location>
</feature>
<feature type="compositionally biased region" description="Polar residues" evidence="1">
    <location>
        <begin position="100"/>
        <end position="112"/>
    </location>
</feature>
<proteinExistence type="predicted"/>
<gene>
    <name evidence="2" type="ORF">DAPPUDRAFT_99435</name>
</gene>
<feature type="compositionally biased region" description="Low complexity" evidence="1">
    <location>
        <begin position="113"/>
        <end position="125"/>
    </location>
</feature>
<dbReference type="KEGG" id="dpx:DAPPUDRAFT_99435"/>
<dbReference type="HOGENOM" id="CLU_1074638_0_0_1"/>
<accession>E9G6W6</accession>
<dbReference type="InParanoid" id="E9G6W6"/>
<evidence type="ECO:0000256" key="1">
    <source>
        <dbReference type="SAM" id="MobiDB-lite"/>
    </source>
</evidence>
<dbReference type="OrthoDB" id="10532496at2759"/>
<dbReference type="AlphaFoldDB" id="E9G6W6"/>
<dbReference type="EMBL" id="GL732534">
    <property type="protein sequence ID" value="EFX84743.1"/>
    <property type="molecule type" value="Genomic_DNA"/>
</dbReference>
<organism evidence="2 3">
    <name type="scientific">Daphnia pulex</name>
    <name type="common">Water flea</name>
    <dbReference type="NCBI Taxonomy" id="6669"/>
    <lineage>
        <taxon>Eukaryota</taxon>
        <taxon>Metazoa</taxon>
        <taxon>Ecdysozoa</taxon>
        <taxon>Arthropoda</taxon>
        <taxon>Crustacea</taxon>
        <taxon>Branchiopoda</taxon>
        <taxon>Diplostraca</taxon>
        <taxon>Cladocera</taxon>
        <taxon>Anomopoda</taxon>
        <taxon>Daphniidae</taxon>
        <taxon>Daphnia</taxon>
    </lineage>
</organism>
<protein>
    <submittedName>
        <fullName evidence="2">Uncharacterized protein</fullName>
    </submittedName>
</protein>
<evidence type="ECO:0000313" key="3">
    <source>
        <dbReference type="Proteomes" id="UP000000305"/>
    </source>
</evidence>
<evidence type="ECO:0000313" key="2">
    <source>
        <dbReference type="EMBL" id="EFX84743.1"/>
    </source>
</evidence>
<name>E9G6W6_DAPPU</name>